<dbReference type="SUPFAM" id="SSF89124">
    <property type="entry name" value="Nop domain"/>
    <property type="match status" value="1"/>
</dbReference>
<dbReference type="Pfam" id="PF01798">
    <property type="entry name" value="Nop"/>
    <property type="match status" value="1"/>
</dbReference>
<keyword evidence="8" id="KW-0687">Ribonucleoprotein</keyword>
<keyword evidence="3" id="KW-0507">mRNA processing</keyword>
<dbReference type="GO" id="GO:0005687">
    <property type="term" value="C:U4 snRNP"/>
    <property type="evidence" value="ECO:0007669"/>
    <property type="project" value="TreeGrafter"/>
</dbReference>
<dbReference type="OrthoDB" id="4771285at2759"/>
<dbReference type="InterPro" id="IPR019175">
    <property type="entry name" value="Prp31_C"/>
</dbReference>
<feature type="region of interest" description="Disordered" evidence="9">
    <location>
        <begin position="1"/>
        <end position="74"/>
    </location>
</feature>
<keyword evidence="12" id="KW-1185">Reference proteome</keyword>
<feature type="region of interest" description="Disordered" evidence="9">
    <location>
        <begin position="595"/>
        <end position="640"/>
    </location>
</feature>
<proteinExistence type="inferred from homology"/>
<sequence>MSTVADELLNDFGSSGDEAEGDEDGQLQLRAGKDGDDHGDGDGLDGDAMDVDGTNGINGTEEGKGENNSRSHHDLEDAEVTKARVEKMQLGTVKDVRSVASLMKTLEPVIEVSDPPSPVPFRRRHVYIWPRDSPNSFARTLQKIARYRSQAAAEKSIVGNVEDHPEYSLLTQSNNLSTMIDGEVALVHKFIRDHYSTRFPELERLVTTPLEYAKVVSIIGNGPMDSESIRALQTSTNNPLGSGLKAVLDGPSLMIVTVEATTSKGQEMAEDELVRVRQACDMAISLHKAKNTLTEYVQSRMTIFAPNLTALIGSLTAAQLLNAAGGLTGLSKTPACNLPSWGSKKRQSGLATNIGIRQQGYLYHSEVIQHIPNDLKKQAMRIVAAKLVLAARVDRIHSSPDGRTGEELKSACLERLEKLTEPPPNKGQRALPVPDDKPARKRGGRRARKAKEALAMTDLRKAQNRMAFGKEENEVGYGTGDGTVGMGMIGQHNDGRIRALQVDGRTRAKLSAKNKGWGAGGASGGTGAASSIGAFGPSGGIDLGGKGLRTAGVGSTVGGAASSLTFTPVQGLELVDPKMQAQLSNKRKADEDRWFKGGTFTQIGGGSSSSANDGFKVPQLPAAKRVDTGATKMEPPPSRQ</sequence>
<dbReference type="InterPro" id="IPR027105">
    <property type="entry name" value="Prp31"/>
</dbReference>
<dbReference type="FunFam" id="1.10.246.90:FF:000002">
    <property type="entry name" value="U4/U6 small nuclear ribonucleoprotein Prp31"/>
    <property type="match status" value="1"/>
</dbReference>
<evidence type="ECO:0000256" key="8">
    <source>
        <dbReference type="ARBA" id="ARBA00023274"/>
    </source>
</evidence>
<dbReference type="Proteomes" id="UP000076580">
    <property type="component" value="Chromosome 03"/>
</dbReference>
<dbReference type="PANTHER" id="PTHR13904">
    <property type="entry name" value="PRE-MRNA SPLICING FACTOR PRP31"/>
    <property type="match status" value="1"/>
</dbReference>
<dbReference type="GeneID" id="63720597"/>
<dbReference type="PROSITE" id="PS51358">
    <property type="entry name" value="NOP"/>
    <property type="match status" value="1"/>
</dbReference>
<feature type="compositionally biased region" description="Basic residues" evidence="9">
    <location>
        <begin position="439"/>
        <end position="449"/>
    </location>
</feature>
<evidence type="ECO:0000256" key="4">
    <source>
        <dbReference type="ARBA" id="ARBA00022728"/>
    </source>
</evidence>
<dbReference type="GO" id="GO:0000244">
    <property type="term" value="P:spliceosomal tri-snRNP complex assembly"/>
    <property type="evidence" value="ECO:0007669"/>
    <property type="project" value="InterPro"/>
</dbReference>
<reference evidence="11 12" key="1">
    <citation type="journal article" date="2016" name="Sci. Rep.">
        <title>Insights into Adaptations to a Near-Obligate Nematode Endoparasitic Lifestyle from the Finished Genome of Drechmeria coniospora.</title>
        <authorList>
            <person name="Zhang L."/>
            <person name="Zhou Z."/>
            <person name="Guo Q."/>
            <person name="Fokkens L."/>
            <person name="Miskei M."/>
            <person name="Pocsi I."/>
            <person name="Zhang W."/>
            <person name="Chen M."/>
            <person name="Wang L."/>
            <person name="Sun Y."/>
            <person name="Donzelli B.G."/>
            <person name="Gibson D.M."/>
            <person name="Nelson D.R."/>
            <person name="Luo J.G."/>
            <person name="Rep M."/>
            <person name="Liu H."/>
            <person name="Yang S."/>
            <person name="Wang J."/>
            <person name="Krasnoff S.B."/>
            <person name="Xu Y."/>
            <person name="Molnar I."/>
            <person name="Lin M."/>
        </authorList>
    </citation>
    <scope>NUCLEOTIDE SEQUENCE [LARGE SCALE GENOMIC DNA]</scope>
    <source>
        <strain evidence="11 12">ARSEF 6962</strain>
    </source>
</reference>
<dbReference type="Gene3D" id="1.10.287.4070">
    <property type="match status" value="1"/>
</dbReference>
<dbReference type="InterPro" id="IPR012976">
    <property type="entry name" value="NOSIC"/>
</dbReference>
<accession>A0A151GFX1</accession>
<feature type="compositionally biased region" description="Basic and acidic residues" evidence="9">
    <location>
        <begin position="31"/>
        <end position="41"/>
    </location>
</feature>
<dbReference type="FunFam" id="1.10.287.4070:FF:000003">
    <property type="entry name" value="U4/U6 small nuclear ribonucleoprotein PRP31"/>
    <property type="match status" value="1"/>
</dbReference>
<dbReference type="InParanoid" id="A0A151GFX1"/>
<evidence type="ECO:0000256" key="7">
    <source>
        <dbReference type="ARBA" id="ARBA00023242"/>
    </source>
</evidence>
<dbReference type="Pfam" id="PF09785">
    <property type="entry name" value="Prp31_C"/>
    <property type="match status" value="1"/>
</dbReference>
<evidence type="ECO:0000313" key="11">
    <source>
        <dbReference type="EMBL" id="KYK55989.1"/>
    </source>
</evidence>
<name>A0A151GFX1_DRECN</name>
<dbReference type="InterPro" id="IPR002687">
    <property type="entry name" value="Nop_dom"/>
</dbReference>
<keyword evidence="6" id="KW-0508">mRNA splicing</keyword>
<dbReference type="RefSeq" id="XP_040655341.1">
    <property type="nucleotide sequence ID" value="XM_040805237.1"/>
</dbReference>
<evidence type="ECO:0000256" key="5">
    <source>
        <dbReference type="ARBA" id="ARBA00022884"/>
    </source>
</evidence>
<dbReference type="GO" id="GO:0045292">
    <property type="term" value="P:mRNA cis splicing, via spliceosome"/>
    <property type="evidence" value="ECO:0007669"/>
    <property type="project" value="EnsemblFungi"/>
</dbReference>
<organism evidence="11 12">
    <name type="scientific">Drechmeria coniospora</name>
    <name type="common">Nematophagous fungus</name>
    <name type="synonym">Meria coniospora</name>
    <dbReference type="NCBI Taxonomy" id="98403"/>
    <lineage>
        <taxon>Eukaryota</taxon>
        <taxon>Fungi</taxon>
        <taxon>Dikarya</taxon>
        <taxon>Ascomycota</taxon>
        <taxon>Pezizomycotina</taxon>
        <taxon>Sordariomycetes</taxon>
        <taxon>Hypocreomycetidae</taxon>
        <taxon>Hypocreales</taxon>
        <taxon>Ophiocordycipitaceae</taxon>
        <taxon>Drechmeria</taxon>
    </lineage>
</organism>
<evidence type="ECO:0000259" key="10">
    <source>
        <dbReference type="PROSITE" id="PS51358"/>
    </source>
</evidence>
<dbReference type="EMBL" id="LAYC01000003">
    <property type="protein sequence ID" value="KYK55989.1"/>
    <property type="molecule type" value="Genomic_DNA"/>
</dbReference>
<evidence type="ECO:0000256" key="9">
    <source>
        <dbReference type="SAM" id="MobiDB-lite"/>
    </source>
</evidence>
<keyword evidence="4" id="KW-0747">Spliceosome</keyword>
<feature type="region of interest" description="Disordered" evidence="9">
    <location>
        <begin position="418"/>
        <end position="451"/>
    </location>
</feature>
<dbReference type="SMART" id="SM00931">
    <property type="entry name" value="NOSIC"/>
    <property type="match status" value="1"/>
</dbReference>
<dbReference type="AlphaFoldDB" id="A0A151GFX1"/>
<dbReference type="InterPro" id="IPR042239">
    <property type="entry name" value="Nop_C"/>
</dbReference>
<comment type="caution">
    <text evidence="11">The sequence shown here is derived from an EMBL/GenBank/DDBJ whole genome shotgun (WGS) entry which is preliminary data.</text>
</comment>
<dbReference type="InterPro" id="IPR036070">
    <property type="entry name" value="Nop_dom_sf"/>
</dbReference>
<comment type="similarity">
    <text evidence="2">Belongs to the PRP31 family.</text>
</comment>
<evidence type="ECO:0000256" key="3">
    <source>
        <dbReference type="ARBA" id="ARBA00022664"/>
    </source>
</evidence>
<comment type="subcellular location">
    <subcellularLocation>
        <location evidence="1">Nucleus</location>
    </subcellularLocation>
</comment>
<keyword evidence="5" id="KW-0694">RNA-binding</keyword>
<dbReference type="GO" id="GO:0003723">
    <property type="term" value="F:RNA binding"/>
    <property type="evidence" value="ECO:0007669"/>
    <property type="project" value="UniProtKB-KW"/>
</dbReference>
<dbReference type="GO" id="GO:0071011">
    <property type="term" value="C:precatalytic spliceosome"/>
    <property type="evidence" value="ECO:0007669"/>
    <property type="project" value="TreeGrafter"/>
</dbReference>
<evidence type="ECO:0000256" key="6">
    <source>
        <dbReference type="ARBA" id="ARBA00023187"/>
    </source>
</evidence>
<gene>
    <name evidence="11" type="ORF">DCS_07954</name>
</gene>
<keyword evidence="7" id="KW-0539">Nucleus</keyword>
<feature type="compositionally biased region" description="Basic and acidic residues" evidence="9">
    <location>
        <begin position="61"/>
        <end position="74"/>
    </location>
</feature>
<evidence type="ECO:0000256" key="2">
    <source>
        <dbReference type="ARBA" id="ARBA00005572"/>
    </source>
</evidence>
<dbReference type="Gene3D" id="1.10.246.90">
    <property type="entry name" value="Nop domain"/>
    <property type="match status" value="1"/>
</dbReference>
<dbReference type="PANTHER" id="PTHR13904:SF0">
    <property type="entry name" value="U4_U6 SMALL NUCLEAR RIBONUCLEOPROTEIN PRP31"/>
    <property type="match status" value="1"/>
</dbReference>
<feature type="domain" description="Nop" evidence="10">
    <location>
        <begin position="304"/>
        <end position="421"/>
    </location>
</feature>
<evidence type="ECO:0000256" key="1">
    <source>
        <dbReference type="ARBA" id="ARBA00004123"/>
    </source>
</evidence>
<dbReference type="FunCoup" id="A0A151GFX1">
    <property type="interactions" value="1098"/>
</dbReference>
<dbReference type="STRING" id="98403.A0A151GFX1"/>
<protein>
    <submittedName>
        <fullName evidence="11">Pre-mRNA splicing factor</fullName>
    </submittedName>
</protein>
<dbReference type="GO" id="GO:0046540">
    <property type="term" value="C:U4/U6 x U5 tri-snRNP complex"/>
    <property type="evidence" value="ECO:0007669"/>
    <property type="project" value="EnsemblFungi"/>
</dbReference>
<evidence type="ECO:0000313" key="12">
    <source>
        <dbReference type="Proteomes" id="UP000076580"/>
    </source>
</evidence>